<dbReference type="AlphaFoldDB" id="A0A0D0B7N4"/>
<evidence type="ECO:0000313" key="2">
    <source>
        <dbReference type="Proteomes" id="UP000054485"/>
    </source>
</evidence>
<accession>A0A0D0B7N4</accession>
<dbReference type="Proteomes" id="UP000054485">
    <property type="component" value="Unassembled WGS sequence"/>
</dbReference>
<proteinExistence type="predicted"/>
<evidence type="ECO:0000313" key="1">
    <source>
        <dbReference type="EMBL" id="KIK39823.1"/>
    </source>
</evidence>
<sequence length="85" mass="9489">MRSALRSFSLIHNPAPSHIPTALGYASASHGNSFLGRFYSLFRTTQFNACDTPSRSRPLYWIESFYSKDGTAKVAQISSYRSVAH</sequence>
<keyword evidence="2" id="KW-1185">Reference proteome</keyword>
<organism evidence="1 2">
    <name type="scientific">Suillus luteus UH-Slu-Lm8-n1</name>
    <dbReference type="NCBI Taxonomy" id="930992"/>
    <lineage>
        <taxon>Eukaryota</taxon>
        <taxon>Fungi</taxon>
        <taxon>Dikarya</taxon>
        <taxon>Basidiomycota</taxon>
        <taxon>Agaricomycotina</taxon>
        <taxon>Agaricomycetes</taxon>
        <taxon>Agaricomycetidae</taxon>
        <taxon>Boletales</taxon>
        <taxon>Suillineae</taxon>
        <taxon>Suillaceae</taxon>
        <taxon>Suillus</taxon>
    </lineage>
</organism>
<name>A0A0D0B7N4_9AGAM</name>
<reference evidence="2" key="2">
    <citation type="submission" date="2015-01" db="EMBL/GenBank/DDBJ databases">
        <title>Evolutionary Origins and Diversification of the Mycorrhizal Mutualists.</title>
        <authorList>
            <consortium name="DOE Joint Genome Institute"/>
            <consortium name="Mycorrhizal Genomics Consortium"/>
            <person name="Kohler A."/>
            <person name="Kuo A."/>
            <person name="Nagy L.G."/>
            <person name="Floudas D."/>
            <person name="Copeland A."/>
            <person name="Barry K.W."/>
            <person name="Cichocki N."/>
            <person name="Veneault-Fourrey C."/>
            <person name="LaButti K."/>
            <person name="Lindquist E.A."/>
            <person name="Lipzen A."/>
            <person name="Lundell T."/>
            <person name="Morin E."/>
            <person name="Murat C."/>
            <person name="Riley R."/>
            <person name="Ohm R."/>
            <person name="Sun H."/>
            <person name="Tunlid A."/>
            <person name="Henrissat B."/>
            <person name="Grigoriev I.V."/>
            <person name="Hibbett D.S."/>
            <person name="Martin F."/>
        </authorList>
    </citation>
    <scope>NUCLEOTIDE SEQUENCE [LARGE SCALE GENOMIC DNA]</scope>
    <source>
        <strain evidence="2">UH-Slu-Lm8-n1</strain>
    </source>
</reference>
<reference evidence="1 2" key="1">
    <citation type="submission" date="2014-04" db="EMBL/GenBank/DDBJ databases">
        <authorList>
            <consortium name="DOE Joint Genome Institute"/>
            <person name="Kuo A."/>
            <person name="Ruytinx J."/>
            <person name="Rineau F."/>
            <person name="Colpaert J."/>
            <person name="Kohler A."/>
            <person name="Nagy L.G."/>
            <person name="Floudas D."/>
            <person name="Copeland A."/>
            <person name="Barry K.W."/>
            <person name="Cichocki N."/>
            <person name="Veneault-Fourrey C."/>
            <person name="LaButti K."/>
            <person name="Lindquist E.A."/>
            <person name="Lipzen A."/>
            <person name="Lundell T."/>
            <person name="Morin E."/>
            <person name="Murat C."/>
            <person name="Sun H."/>
            <person name="Tunlid A."/>
            <person name="Henrissat B."/>
            <person name="Grigoriev I.V."/>
            <person name="Hibbett D.S."/>
            <person name="Martin F."/>
            <person name="Nordberg H.P."/>
            <person name="Cantor M.N."/>
            <person name="Hua S.X."/>
        </authorList>
    </citation>
    <scope>NUCLEOTIDE SEQUENCE [LARGE SCALE GENOMIC DNA]</scope>
    <source>
        <strain evidence="1 2">UH-Slu-Lm8-n1</strain>
    </source>
</reference>
<dbReference type="InParanoid" id="A0A0D0B7N4"/>
<protein>
    <submittedName>
        <fullName evidence="1">Uncharacterized protein</fullName>
    </submittedName>
</protein>
<dbReference type="HOGENOM" id="CLU_2514135_0_0_1"/>
<dbReference type="EMBL" id="KN835327">
    <property type="protein sequence ID" value="KIK39823.1"/>
    <property type="molecule type" value="Genomic_DNA"/>
</dbReference>
<gene>
    <name evidence="1" type="ORF">CY34DRAFT_807827</name>
</gene>